<evidence type="ECO:0000313" key="2">
    <source>
        <dbReference type="EMBL" id="PIC23536.1"/>
    </source>
</evidence>
<protein>
    <submittedName>
        <fullName evidence="2">Uncharacterized protein</fullName>
    </submittedName>
</protein>
<dbReference type="AlphaFoldDB" id="A0A2G5T8X5"/>
<feature type="signal peptide" evidence="1">
    <location>
        <begin position="1"/>
        <end position="22"/>
    </location>
</feature>
<gene>
    <name evidence="2" type="primary">Cnig_chr_V.g17210</name>
    <name evidence="2" type="ORF">B9Z55_017210</name>
</gene>
<feature type="chain" id="PRO_5013922577" evidence="1">
    <location>
        <begin position="23"/>
        <end position="70"/>
    </location>
</feature>
<keyword evidence="3" id="KW-1185">Reference proteome</keyword>
<dbReference type="EMBL" id="PDUG01000005">
    <property type="protein sequence ID" value="PIC23536.1"/>
    <property type="molecule type" value="Genomic_DNA"/>
</dbReference>
<name>A0A2G5T8X5_9PELO</name>
<reference evidence="3" key="1">
    <citation type="submission" date="2017-10" db="EMBL/GenBank/DDBJ databases">
        <title>Rapid genome shrinkage in a self-fertile nematode reveals novel sperm competition proteins.</title>
        <authorList>
            <person name="Yin D."/>
            <person name="Schwarz E.M."/>
            <person name="Thomas C.G."/>
            <person name="Felde R.L."/>
            <person name="Korf I.F."/>
            <person name="Cutter A.D."/>
            <person name="Schartner C.M."/>
            <person name="Ralston E.J."/>
            <person name="Meyer B.J."/>
            <person name="Haag E.S."/>
        </authorList>
    </citation>
    <scope>NUCLEOTIDE SEQUENCE [LARGE SCALE GENOMIC DNA]</scope>
    <source>
        <strain evidence="3">JU1422</strain>
    </source>
</reference>
<keyword evidence="1" id="KW-0732">Signal</keyword>
<dbReference type="Proteomes" id="UP000230233">
    <property type="component" value="Chromosome V"/>
</dbReference>
<sequence length="70" mass="7968">MRSFHRIAVVLFIGTTLIMVRPENLDDKCRVHVNILRKGAGLGELKEDQQETARLGKNFWSEKLSNRGSS</sequence>
<comment type="caution">
    <text evidence="2">The sequence shown here is derived from an EMBL/GenBank/DDBJ whole genome shotgun (WGS) entry which is preliminary data.</text>
</comment>
<organism evidence="2 3">
    <name type="scientific">Caenorhabditis nigoni</name>
    <dbReference type="NCBI Taxonomy" id="1611254"/>
    <lineage>
        <taxon>Eukaryota</taxon>
        <taxon>Metazoa</taxon>
        <taxon>Ecdysozoa</taxon>
        <taxon>Nematoda</taxon>
        <taxon>Chromadorea</taxon>
        <taxon>Rhabditida</taxon>
        <taxon>Rhabditina</taxon>
        <taxon>Rhabditomorpha</taxon>
        <taxon>Rhabditoidea</taxon>
        <taxon>Rhabditidae</taxon>
        <taxon>Peloderinae</taxon>
        <taxon>Caenorhabditis</taxon>
    </lineage>
</organism>
<evidence type="ECO:0000313" key="3">
    <source>
        <dbReference type="Proteomes" id="UP000230233"/>
    </source>
</evidence>
<proteinExistence type="predicted"/>
<evidence type="ECO:0000256" key="1">
    <source>
        <dbReference type="SAM" id="SignalP"/>
    </source>
</evidence>
<accession>A0A2G5T8X5</accession>